<proteinExistence type="predicted"/>
<accession>A0A6V8IEP9</accession>
<organism evidence="1 2">
    <name type="scientific">Acetobacter persici</name>
    <dbReference type="NCBI Taxonomy" id="1076596"/>
    <lineage>
        <taxon>Bacteria</taxon>
        <taxon>Pseudomonadati</taxon>
        <taxon>Pseudomonadota</taxon>
        <taxon>Alphaproteobacteria</taxon>
        <taxon>Acetobacterales</taxon>
        <taxon>Acetobacteraceae</taxon>
        <taxon>Acetobacter</taxon>
    </lineage>
</organism>
<reference evidence="1 2" key="1">
    <citation type="journal article" date="2020" name="Cell Rep.">
        <title>Local necrotic cells trigger systemic immune activation via gut microbiome dysbiosis in Drosophila.</title>
        <authorList>
            <person name="Kosakamoto H."/>
            <person name="Yamauchi T."/>
            <person name="Akuzawa-Tokita Y."/>
            <person name="Nishimura K."/>
            <person name="Soga T."/>
            <person name="Murakami T."/>
            <person name="Mori H."/>
            <person name="Yamamoto K."/>
            <person name="Miyazaki R."/>
            <person name="Koto A."/>
            <person name="Miura M."/>
            <person name="Obata F."/>
        </authorList>
    </citation>
    <scope>NUCLEOTIDE SEQUENCE [LARGE SCALE GENOMIC DNA]</scope>
    <source>
        <strain evidence="1 2">Ai</strain>
    </source>
</reference>
<dbReference type="EMBL" id="BLJP01000006">
    <property type="protein sequence ID" value="GFE93795.1"/>
    <property type="molecule type" value="Genomic_DNA"/>
</dbReference>
<sequence length="57" mass="6075">MAGQIALGAGVLSPEWRYNIAISHSGPHFNRAGGIQNVTLVCSPKIVSFPIRREEAG</sequence>
<evidence type="ECO:0000313" key="2">
    <source>
        <dbReference type="Proteomes" id="UP000548726"/>
    </source>
</evidence>
<keyword evidence="2" id="KW-1185">Reference proteome</keyword>
<evidence type="ECO:0000313" key="1">
    <source>
        <dbReference type="EMBL" id="GFE93795.1"/>
    </source>
</evidence>
<gene>
    <name evidence="1" type="ORF">DmAi_18540</name>
</gene>
<name>A0A6V8IEP9_9PROT</name>
<protein>
    <submittedName>
        <fullName evidence="1">Uncharacterized protein</fullName>
    </submittedName>
</protein>
<dbReference type="AlphaFoldDB" id="A0A6V8IEP9"/>
<dbReference type="Proteomes" id="UP000548726">
    <property type="component" value="Unassembled WGS sequence"/>
</dbReference>
<comment type="caution">
    <text evidence="1">The sequence shown here is derived from an EMBL/GenBank/DDBJ whole genome shotgun (WGS) entry which is preliminary data.</text>
</comment>